<dbReference type="OrthoDB" id="6704657at2759"/>
<feature type="compositionally biased region" description="Acidic residues" evidence="1">
    <location>
        <begin position="380"/>
        <end position="390"/>
    </location>
</feature>
<feature type="compositionally biased region" description="Basic and acidic residues" evidence="1">
    <location>
        <begin position="392"/>
        <end position="403"/>
    </location>
</feature>
<sequence>MSHIGKPPKLSRSAKIIQMTEEINAKRIMEESSGNTERPKSIDTSKNENIIDDKTSSGVSETDWNLDEEIIQYAIHFEKRIENECIEGESEKLSSLQNHNDPQSVNSKAISAANQESGEGCSYDYAEKDTGTAQLAAFDDNLKKTDNKFEMIGDMNKPTVENVVDELSDPDWRDDEEENLSDVSSRDGSKSEEMEITEDIVGRRTEEEEQTGTPEVLRRTRKKRRHVNREEWDVFQQKIKRSKGEEYKGLIKENGKWVFNKERSARRLKPPCSCAQSKKKSKLHCQQITDTERQIIFQYFWSKSWAEKREYVNSLVDLKPVKQRKSESSSSRRKNSLFFFLKVPGGSKVRVCKKQFLNTLCIGEWSVLNWIKSNNIHNDEEVEDTEEVQNNEENRAGKEKNKENQTACYNERKVSLQLRKNHVKAPETEFMKSFLNSLPNLESHYCRSSSNKIYLETIWKSKNQLYNFYKNECEEEGISALSIASFTHAFSDMNYSLFKPKKDQCDVCLGFKTKNINESVYNEHLEKKVAARDEKTRDKMEKKWVFTVDLQSVLMAPMTNASAMYYKSKLVVHNFTIFDLKSLDGYCFLWHEGEGSLTANEFASIMHSFISDLDTVQGDEVIIYSDGCTYQNRNTIISNTLLLCSMTKKITIMQKYLEKGHTQMECDSMHSVIERKLRNTEIYTPAGYVSVCKSARHKPRPYNVKYLHFDFFKKYSCLSFYNAIRPGFKKGDPQVTSIRCLKYNPTGIIEYKLNYSDDWKVLPRRRNENGLADIPNLYKEPLKIDKKKFDNLQALKGVLEKDYHLFYDQLPHKDSKAKT</sequence>
<gene>
    <name evidence="2" type="ORF">PHAECO_LOCUS9358</name>
</gene>
<protein>
    <submittedName>
        <fullName evidence="2">Uncharacterized protein</fullName>
    </submittedName>
</protein>
<dbReference type="PANTHER" id="PTHR10773:SF19">
    <property type="match status" value="1"/>
</dbReference>
<dbReference type="PANTHER" id="PTHR10773">
    <property type="entry name" value="DNA-DIRECTED RNA POLYMERASES I, II, AND III SUBUNIT RPABC2"/>
    <property type="match status" value="1"/>
</dbReference>
<feature type="compositionally biased region" description="Acidic residues" evidence="1">
    <location>
        <begin position="168"/>
        <end position="180"/>
    </location>
</feature>
<name>A0A9P0DRM7_PHACE</name>
<organism evidence="2 3">
    <name type="scientific">Phaedon cochleariae</name>
    <name type="common">Mustard beetle</name>
    <dbReference type="NCBI Taxonomy" id="80249"/>
    <lineage>
        <taxon>Eukaryota</taxon>
        <taxon>Metazoa</taxon>
        <taxon>Ecdysozoa</taxon>
        <taxon>Arthropoda</taxon>
        <taxon>Hexapoda</taxon>
        <taxon>Insecta</taxon>
        <taxon>Pterygota</taxon>
        <taxon>Neoptera</taxon>
        <taxon>Endopterygota</taxon>
        <taxon>Coleoptera</taxon>
        <taxon>Polyphaga</taxon>
        <taxon>Cucujiformia</taxon>
        <taxon>Chrysomeloidea</taxon>
        <taxon>Chrysomelidae</taxon>
        <taxon>Chrysomelinae</taxon>
        <taxon>Chrysomelini</taxon>
        <taxon>Phaedon</taxon>
    </lineage>
</organism>
<accession>A0A9P0DRM7</accession>
<dbReference type="EMBL" id="OU896711">
    <property type="protein sequence ID" value="CAH1170722.1"/>
    <property type="molecule type" value="Genomic_DNA"/>
</dbReference>
<dbReference type="Proteomes" id="UP001153737">
    <property type="component" value="Chromosome 5"/>
</dbReference>
<feature type="region of interest" description="Disordered" evidence="1">
    <location>
        <begin position="380"/>
        <end position="404"/>
    </location>
</feature>
<evidence type="ECO:0000256" key="1">
    <source>
        <dbReference type="SAM" id="MobiDB-lite"/>
    </source>
</evidence>
<feature type="compositionally biased region" description="Basic and acidic residues" evidence="1">
    <location>
        <begin position="37"/>
        <end position="55"/>
    </location>
</feature>
<evidence type="ECO:0000313" key="2">
    <source>
        <dbReference type="EMBL" id="CAH1170722.1"/>
    </source>
</evidence>
<evidence type="ECO:0000313" key="3">
    <source>
        <dbReference type="Proteomes" id="UP001153737"/>
    </source>
</evidence>
<dbReference type="AlphaFoldDB" id="A0A9P0DRM7"/>
<reference evidence="2" key="1">
    <citation type="submission" date="2022-01" db="EMBL/GenBank/DDBJ databases">
        <authorList>
            <person name="King R."/>
        </authorList>
    </citation>
    <scope>NUCLEOTIDE SEQUENCE</scope>
</reference>
<keyword evidence="3" id="KW-1185">Reference proteome</keyword>
<feature type="region of interest" description="Disordered" evidence="1">
    <location>
        <begin position="21"/>
        <end position="59"/>
    </location>
</feature>
<feature type="region of interest" description="Disordered" evidence="1">
    <location>
        <begin position="168"/>
        <end position="196"/>
    </location>
</feature>
<proteinExistence type="predicted"/>
<feature type="compositionally biased region" description="Basic and acidic residues" evidence="1">
    <location>
        <begin position="184"/>
        <end position="193"/>
    </location>
</feature>
<reference evidence="2" key="2">
    <citation type="submission" date="2022-10" db="EMBL/GenBank/DDBJ databases">
        <authorList>
            <consortium name="ENA_rothamsted_submissions"/>
            <consortium name="culmorum"/>
            <person name="King R."/>
        </authorList>
    </citation>
    <scope>NUCLEOTIDE SEQUENCE</scope>
</reference>